<dbReference type="PANTHER" id="PTHR15337">
    <property type="entry name" value="ANTERIOR GRADIENT PROTEIN-RELATED"/>
    <property type="match status" value="1"/>
</dbReference>
<accession>T2KQB4</accession>
<feature type="domain" description="Thioredoxin" evidence="3">
    <location>
        <begin position="15"/>
        <end position="138"/>
    </location>
</feature>
<dbReference type="SUPFAM" id="SSF52833">
    <property type="entry name" value="Thioredoxin-like"/>
    <property type="match status" value="1"/>
</dbReference>
<dbReference type="AlphaFoldDB" id="T2KQB4"/>
<dbReference type="eggNOG" id="COG4232">
    <property type="taxonomic scope" value="Bacteria"/>
</dbReference>
<keyword evidence="5" id="KW-1185">Reference proteome</keyword>
<keyword evidence="2" id="KW-0676">Redox-active center</keyword>
<dbReference type="Gene3D" id="3.40.30.10">
    <property type="entry name" value="Glutaredoxin"/>
    <property type="match status" value="1"/>
</dbReference>
<evidence type="ECO:0000256" key="1">
    <source>
        <dbReference type="ARBA" id="ARBA00022729"/>
    </source>
</evidence>
<dbReference type="EMBL" id="HG315671">
    <property type="protein sequence ID" value="CDF80179.1"/>
    <property type="molecule type" value="Genomic_DNA"/>
</dbReference>
<keyword evidence="1" id="KW-0732">Signal</keyword>
<gene>
    <name evidence="4" type="ORF">BN863_24670</name>
</gene>
<organism evidence="4 5">
    <name type="scientific">Formosa agariphila (strain DSM 15362 / KCTC 12365 / LMG 23005 / KMM 3901 / M-2Alg 35-1)</name>
    <dbReference type="NCBI Taxonomy" id="1347342"/>
    <lineage>
        <taxon>Bacteria</taxon>
        <taxon>Pseudomonadati</taxon>
        <taxon>Bacteroidota</taxon>
        <taxon>Flavobacteriia</taxon>
        <taxon>Flavobacteriales</taxon>
        <taxon>Flavobacteriaceae</taxon>
        <taxon>Formosa</taxon>
    </lineage>
</organism>
<dbReference type="PATRIC" id="fig|1347342.6.peg.2481"/>
<evidence type="ECO:0000313" key="5">
    <source>
        <dbReference type="Proteomes" id="UP000016160"/>
    </source>
</evidence>
<dbReference type="InterPro" id="IPR051099">
    <property type="entry name" value="AGR/TXD"/>
</dbReference>
<dbReference type="PROSITE" id="PS51352">
    <property type="entry name" value="THIOREDOXIN_2"/>
    <property type="match status" value="1"/>
</dbReference>
<dbReference type="PROSITE" id="PS00194">
    <property type="entry name" value="THIOREDOXIN_1"/>
    <property type="match status" value="1"/>
</dbReference>
<name>T2KQB4_FORAG</name>
<evidence type="ECO:0000259" key="3">
    <source>
        <dbReference type="PROSITE" id="PS51352"/>
    </source>
</evidence>
<evidence type="ECO:0000313" key="4">
    <source>
        <dbReference type="EMBL" id="CDF80179.1"/>
    </source>
</evidence>
<reference evidence="4 5" key="1">
    <citation type="journal article" date="2013" name="Appl. Environ. Microbiol.">
        <title>The genome of the alga-associated marine flavobacterium Formosa agariphila KMM 3901T reveals a broad potential for degradation of algal polysaccharides.</title>
        <authorList>
            <person name="Mann A.J."/>
            <person name="Hahnke R.L."/>
            <person name="Huang S."/>
            <person name="Werner J."/>
            <person name="Xing P."/>
            <person name="Barbeyron T."/>
            <person name="Huettel B."/>
            <person name="Stueber K."/>
            <person name="Reinhardt R."/>
            <person name="Harder J."/>
            <person name="Gloeckner F.O."/>
            <person name="Amann R.I."/>
            <person name="Teeling H."/>
        </authorList>
    </citation>
    <scope>NUCLEOTIDE SEQUENCE [LARGE SCALE GENOMIC DNA]</scope>
    <source>
        <strain evidence="5">DSM 15362 / KCTC 12365 / LMG 23005 / KMM 3901</strain>
    </source>
</reference>
<sequence length="435" mass="50021">MKLNKIIIYVVMLSLSFFTKINAQGINFFEGTYEEALAEAGKRNVPLFIDFYADWCAPCKMMDKQVYVDTELGKYYNENFVSVKLDVESEINANLVKEREITSMPTLLFVDAQGNSLSRVSSALDIQELMDMGQTVKGDVKNFEEIYDEYKEDKDDLVVMGELLAKAPSFVTIQTGANKQKWITRVNKIFEEYIDKKIVMKNGLINKSDYSTITTFYKTQGTNDRVIEYMVANFDQYLADVGEPVAFYIIRYNTELAEELAKNGDTSYMTHVERIKGDMKPVYSVVKNNDITSQYEMAKANCDALYALYQDKDVDTYITLKNKYFEIQGEDVSSMGLARAAQMMYESAGNNITNEQHEQAISWITKSLESNDMPIMNRINVIALLGDVYKKTDNRESAEKAYNQAYLESAQIEQLRSQRYIQLLLKRKIEMLKLE</sequence>
<dbReference type="STRING" id="1347342.BN863_24670"/>
<dbReference type="HOGENOM" id="CLU_032298_1_0_10"/>
<dbReference type="InterPro" id="IPR017937">
    <property type="entry name" value="Thioredoxin_CS"/>
</dbReference>
<dbReference type="Proteomes" id="UP000016160">
    <property type="component" value="Chromosome"/>
</dbReference>
<evidence type="ECO:0000256" key="2">
    <source>
        <dbReference type="ARBA" id="ARBA00023284"/>
    </source>
</evidence>
<proteinExistence type="predicted"/>
<protein>
    <submittedName>
        <fullName evidence="4">Thioredoxin domain protein</fullName>
    </submittedName>
</protein>
<dbReference type="InterPro" id="IPR036249">
    <property type="entry name" value="Thioredoxin-like_sf"/>
</dbReference>
<dbReference type="InterPro" id="IPR013766">
    <property type="entry name" value="Thioredoxin_domain"/>
</dbReference>
<dbReference type="PANTHER" id="PTHR15337:SF11">
    <property type="entry name" value="THIOREDOXIN DOMAIN-CONTAINING PROTEIN"/>
    <property type="match status" value="1"/>
</dbReference>
<dbReference type="Pfam" id="PF13899">
    <property type="entry name" value="Thioredoxin_7"/>
    <property type="match status" value="1"/>
</dbReference>